<dbReference type="OrthoDB" id="9314767at2759"/>
<evidence type="ECO:0000313" key="3">
    <source>
        <dbReference type="Proteomes" id="UP000677054"/>
    </source>
</evidence>
<keyword evidence="1" id="KW-0812">Transmembrane</keyword>
<organism evidence="2">
    <name type="scientific">Darwinula stevensoni</name>
    <dbReference type="NCBI Taxonomy" id="69355"/>
    <lineage>
        <taxon>Eukaryota</taxon>
        <taxon>Metazoa</taxon>
        <taxon>Ecdysozoa</taxon>
        <taxon>Arthropoda</taxon>
        <taxon>Crustacea</taxon>
        <taxon>Oligostraca</taxon>
        <taxon>Ostracoda</taxon>
        <taxon>Podocopa</taxon>
        <taxon>Podocopida</taxon>
        <taxon>Darwinulocopina</taxon>
        <taxon>Darwinuloidea</taxon>
        <taxon>Darwinulidae</taxon>
        <taxon>Darwinula</taxon>
    </lineage>
</organism>
<evidence type="ECO:0000256" key="1">
    <source>
        <dbReference type="SAM" id="Phobius"/>
    </source>
</evidence>
<feature type="transmembrane region" description="Helical" evidence="1">
    <location>
        <begin position="29"/>
        <end position="47"/>
    </location>
</feature>
<keyword evidence="3" id="KW-1185">Reference proteome</keyword>
<reference evidence="2" key="1">
    <citation type="submission" date="2020-11" db="EMBL/GenBank/DDBJ databases">
        <authorList>
            <person name="Tran Van P."/>
        </authorList>
    </citation>
    <scope>NUCLEOTIDE SEQUENCE</scope>
</reference>
<dbReference type="EMBL" id="LR904337">
    <property type="protein sequence ID" value="CAD7252766.1"/>
    <property type="molecule type" value="Genomic_DNA"/>
</dbReference>
<name>A0A7R9AES1_9CRUS</name>
<dbReference type="Proteomes" id="UP000677054">
    <property type="component" value="Unassembled WGS sequence"/>
</dbReference>
<evidence type="ECO:0000313" key="2">
    <source>
        <dbReference type="EMBL" id="CAD7252766.1"/>
    </source>
</evidence>
<accession>A0A7R9AES1</accession>
<protein>
    <submittedName>
        <fullName evidence="2">Uncharacterized protein</fullName>
    </submittedName>
</protein>
<dbReference type="AlphaFoldDB" id="A0A7R9AES1"/>
<dbReference type="EMBL" id="CAJPEV010004820">
    <property type="protein sequence ID" value="CAG0902351.1"/>
    <property type="molecule type" value="Genomic_DNA"/>
</dbReference>
<keyword evidence="1" id="KW-0472">Membrane</keyword>
<sequence>MYAHHFLIKESCPISNIRMADLKDQGMEIWLLCYCILCLVGILKNLYLEYVSILIHATFSLLQKPVSRVVNAWNALDDEVVAAPSVTIFKKKLDAFMDRQK</sequence>
<keyword evidence="1" id="KW-1133">Transmembrane helix</keyword>
<feature type="non-terminal residue" evidence="2">
    <location>
        <position position="101"/>
    </location>
</feature>
<gene>
    <name evidence="2" type="ORF">DSTB1V02_LOCUS12521</name>
</gene>
<proteinExistence type="predicted"/>